<dbReference type="GO" id="GO:0016787">
    <property type="term" value="F:hydrolase activity"/>
    <property type="evidence" value="ECO:0007669"/>
    <property type="project" value="UniProtKB-KW"/>
</dbReference>
<dbReference type="SUPFAM" id="SSF55811">
    <property type="entry name" value="Nudix"/>
    <property type="match status" value="1"/>
</dbReference>
<evidence type="ECO:0000259" key="4">
    <source>
        <dbReference type="PROSITE" id="PS51462"/>
    </source>
</evidence>
<reference evidence="6" key="1">
    <citation type="submission" date="2016-02" db="EMBL/GenBank/DDBJ databases">
        <authorList>
            <person name="Wibberg D."/>
        </authorList>
    </citation>
    <scope>NUCLEOTIDE SEQUENCE [LARGE SCALE GENOMIC DNA]</scope>
</reference>
<dbReference type="InterPro" id="IPR015797">
    <property type="entry name" value="NUDIX_hydrolase-like_dom_sf"/>
</dbReference>
<dbReference type="InterPro" id="IPR020084">
    <property type="entry name" value="NUDIX_hydrolase_CS"/>
</dbReference>
<dbReference type="InterPro" id="IPR000086">
    <property type="entry name" value="NUDIX_hydrolase_dom"/>
</dbReference>
<dbReference type="PROSITE" id="PS51462">
    <property type="entry name" value="NUDIX"/>
    <property type="match status" value="1"/>
</dbReference>
<gene>
    <name evidence="5" type="ORF">FDG2_5271</name>
</gene>
<evidence type="ECO:0000256" key="1">
    <source>
        <dbReference type="ARBA" id="ARBA00005582"/>
    </source>
</evidence>
<keyword evidence="2 3" id="KW-0378">Hydrolase</keyword>
<dbReference type="EMBL" id="FLUV01002205">
    <property type="protein sequence ID" value="SBW27314.1"/>
    <property type="molecule type" value="Genomic_DNA"/>
</dbReference>
<sequence length="146" mass="15484">MTTTTHETARLTADVVALSERAGTLHVLVIRRGWAPYEGLWALPGGHVDPGEDVETAARRELLEETGIVADHLDPVAVYSAPGRDPRGRYVTFTFAARLAAMPTPTAGDDATAARWVPVDDALADGLAFDHAQILTDALAVVSVDA</sequence>
<dbReference type="PROSITE" id="PS00893">
    <property type="entry name" value="NUDIX_BOX"/>
    <property type="match status" value="1"/>
</dbReference>
<evidence type="ECO:0000256" key="3">
    <source>
        <dbReference type="RuleBase" id="RU003476"/>
    </source>
</evidence>
<dbReference type="PRINTS" id="PR00502">
    <property type="entry name" value="NUDIXFAMILY"/>
</dbReference>
<dbReference type="AlphaFoldDB" id="A0A1C3PBX2"/>
<evidence type="ECO:0000313" key="6">
    <source>
        <dbReference type="Proteomes" id="UP000199013"/>
    </source>
</evidence>
<feature type="domain" description="Nudix hydrolase" evidence="4">
    <location>
        <begin position="8"/>
        <end position="141"/>
    </location>
</feature>
<dbReference type="CDD" id="cd18873">
    <property type="entry name" value="NUDIX_NadM_like"/>
    <property type="match status" value="1"/>
</dbReference>
<organism evidence="5 6">
    <name type="scientific">Candidatus Protofrankia californiensis</name>
    <dbReference type="NCBI Taxonomy" id="1839754"/>
    <lineage>
        <taxon>Bacteria</taxon>
        <taxon>Bacillati</taxon>
        <taxon>Actinomycetota</taxon>
        <taxon>Actinomycetes</taxon>
        <taxon>Frankiales</taxon>
        <taxon>Frankiaceae</taxon>
        <taxon>Protofrankia</taxon>
    </lineage>
</organism>
<name>A0A1C3PBX2_9ACTN</name>
<dbReference type="Pfam" id="PF00293">
    <property type="entry name" value="NUDIX"/>
    <property type="match status" value="1"/>
</dbReference>
<dbReference type="Proteomes" id="UP000199013">
    <property type="component" value="Unassembled WGS sequence"/>
</dbReference>
<dbReference type="InterPro" id="IPR020476">
    <property type="entry name" value="Nudix_hydrolase"/>
</dbReference>
<protein>
    <submittedName>
        <fullName evidence="5">NUDIX hydrolase</fullName>
    </submittedName>
</protein>
<keyword evidence="6" id="KW-1185">Reference proteome</keyword>
<dbReference type="PANTHER" id="PTHR43736">
    <property type="entry name" value="ADP-RIBOSE PYROPHOSPHATASE"/>
    <property type="match status" value="1"/>
</dbReference>
<evidence type="ECO:0000313" key="5">
    <source>
        <dbReference type="EMBL" id="SBW27314.1"/>
    </source>
</evidence>
<accession>A0A1C3PBX2</accession>
<dbReference type="Gene3D" id="3.90.79.10">
    <property type="entry name" value="Nucleoside Triphosphate Pyrophosphohydrolase"/>
    <property type="match status" value="1"/>
</dbReference>
<proteinExistence type="inferred from homology"/>
<evidence type="ECO:0000256" key="2">
    <source>
        <dbReference type="ARBA" id="ARBA00022801"/>
    </source>
</evidence>
<comment type="similarity">
    <text evidence="1 3">Belongs to the Nudix hydrolase family.</text>
</comment>
<dbReference type="PANTHER" id="PTHR43736:SF4">
    <property type="entry name" value="SLR1690 PROTEIN"/>
    <property type="match status" value="1"/>
</dbReference>